<sequence>MRRHNYDITVFFAKRVVTIMVSELKNPSPVTIHTWLERFNMQKPRSFEEAIAPVDAENWISHMEKIFDVMGSFPPTCWVPWSSCWYCEGAGKELPVGSSQVYP</sequence>
<proteinExistence type="predicted"/>
<reference evidence="1" key="1">
    <citation type="journal article" date="2019" name="Sci. Rep.">
        <title>Draft genome of Tanacetum cinerariifolium, the natural source of mosquito coil.</title>
        <authorList>
            <person name="Yamashiro T."/>
            <person name="Shiraishi A."/>
            <person name="Satake H."/>
            <person name="Nakayama K."/>
        </authorList>
    </citation>
    <scope>NUCLEOTIDE SEQUENCE</scope>
</reference>
<accession>A0A699RB20</accession>
<dbReference type="EMBL" id="BKCJ011094383">
    <property type="protein sequence ID" value="GFC84389.1"/>
    <property type="molecule type" value="Genomic_DNA"/>
</dbReference>
<organism evidence="1">
    <name type="scientific">Tanacetum cinerariifolium</name>
    <name type="common">Dalmatian daisy</name>
    <name type="synonym">Chrysanthemum cinerariifolium</name>
    <dbReference type="NCBI Taxonomy" id="118510"/>
    <lineage>
        <taxon>Eukaryota</taxon>
        <taxon>Viridiplantae</taxon>
        <taxon>Streptophyta</taxon>
        <taxon>Embryophyta</taxon>
        <taxon>Tracheophyta</taxon>
        <taxon>Spermatophyta</taxon>
        <taxon>Magnoliopsida</taxon>
        <taxon>eudicotyledons</taxon>
        <taxon>Gunneridae</taxon>
        <taxon>Pentapetalae</taxon>
        <taxon>asterids</taxon>
        <taxon>campanulids</taxon>
        <taxon>Asterales</taxon>
        <taxon>Asteraceae</taxon>
        <taxon>Asteroideae</taxon>
        <taxon>Anthemideae</taxon>
        <taxon>Anthemidinae</taxon>
        <taxon>Tanacetum</taxon>
    </lineage>
</organism>
<evidence type="ECO:0000313" key="1">
    <source>
        <dbReference type="EMBL" id="GFC84389.1"/>
    </source>
</evidence>
<name>A0A699RB20_TANCI</name>
<protein>
    <submittedName>
        <fullName evidence="1">Zinc finger, CCHC-type, retrotransposon Gag domain protein</fullName>
    </submittedName>
</protein>
<gene>
    <name evidence="1" type="ORF">Tci_856359</name>
</gene>
<comment type="caution">
    <text evidence="1">The sequence shown here is derived from an EMBL/GenBank/DDBJ whole genome shotgun (WGS) entry which is preliminary data.</text>
</comment>
<dbReference type="AlphaFoldDB" id="A0A699RB20"/>